<reference evidence="4 5" key="1">
    <citation type="submission" date="2016-11" db="EMBL/GenBank/DDBJ databases">
        <authorList>
            <person name="Jaros S."/>
            <person name="Januszkiewicz K."/>
            <person name="Wedrychowicz H."/>
        </authorList>
    </citation>
    <scope>NUCLEOTIDE SEQUENCE [LARGE SCALE GENOMIC DNA]</scope>
    <source>
        <strain evidence="4 5">DSM 17459</strain>
    </source>
</reference>
<keyword evidence="1" id="KW-0328">Glycosyltransferase</keyword>
<dbReference type="Proteomes" id="UP000184245">
    <property type="component" value="Unassembled WGS sequence"/>
</dbReference>
<dbReference type="PANTHER" id="PTHR22916:SF51">
    <property type="entry name" value="GLYCOSYLTRANSFERASE EPSH-RELATED"/>
    <property type="match status" value="1"/>
</dbReference>
<evidence type="ECO:0000313" key="4">
    <source>
        <dbReference type="EMBL" id="SHF31924.1"/>
    </source>
</evidence>
<evidence type="ECO:0000259" key="3">
    <source>
        <dbReference type="Pfam" id="PF00535"/>
    </source>
</evidence>
<keyword evidence="2 4" id="KW-0808">Transferase</keyword>
<evidence type="ECO:0000256" key="2">
    <source>
        <dbReference type="ARBA" id="ARBA00022679"/>
    </source>
</evidence>
<protein>
    <submittedName>
        <fullName evidence="4">Glycosyl transferase family 2</fullName>
    </submittedName>
</protein>
<accession>A0A1M5AP39</accession>
<dbReference type="Pfam" id="PF00535">
    <property type="entry name" value="Glycos_transf_2"/>
    <property type="match status" value="1"/>
</dbReference>
<gene>
    <name evidence="4" type="ORF">SAMN02745158_03278</name>
</gene>
<dbReference type="STRING" id="1122155.SAMN02745158_03278"/>
<evidence type="ECO:0000313" key="5">
    <source>
        <dbReference type="Proteomes" id="UP000184245"/>
    </source>
</evidence>
<dbReference type="SUPFAM" id="SSF53448">
    <property type="entry name" value="Nucleotide-diphospho-sugar transferases"/>
    <property type="match status" value="1"/>
</dbReference>
<dbReference type="AlphaFoldDB" id="A0A1M5AP39"/>
<organism evidence="4 5">
    <name type="scientific">Lactonifactor longoviformis DSM 17459</name>
    <dbReference type="NCBI Taxonomy" id="1122155"/>
    <lineage>
        <taxon>Bacteria</taxon>
        <taxon>Bacillati</taxon>
        <taxon>Bacillota</taxon>
        <taxon>Clostridia</taxon>
        <taxon>Eubacteriales</taxon>
        <taxon>Clostridiaceae</taxon>
        <taxon>Lactonifactor</taxon>
    </lineage>
</organism>
<dbReference type="PANTHER" id="PTHR22916">
    <property type="entry name" value="GLYCOSYLTRANSFERASE"/>
    <property type="match status" value="1"/>
</dbReference>
<sequence>MKECVSIIIPAYNAEAVITACIKSVQAQTYKDLDIIIVDDGSKDHTAQQCKKMAEEDKRIKVITKPNGGVSSARNYGLRMAKGKYIMFVDSDDVVKETFCERMVEKMEATESELVVCGYESKGNGETSYQFPLGTEEQKISTYEEKLKSIFVNGCFASPWNKLYRRSKIAYFFNEEKAQGEDLEFNIRYMMSTKSVECVNECLYIYKIESSVSLSKSTYMLEMALGNDMKSIEKFMIDKKVDFPNVTNYYYKNLSHQVSKFIESDLVKDYKMFRGIFRTMENEGGYYEIAKNKKSFGIYFWLLRLTLRLKSAFGCYTLIKFKIWLIHILRR</sequence>
<dbReference type="InterPro" id="IPR029044">
    <property type="entry name" value="Nucleotide-diphossugar_trans"/>
</dbReference>
<dbReference type="InterPro" id="IPR001173">
    <property type="entry name" value="Glyco_trans_2-like"/>
</dbReference>
<dbReference type="GO" id="GO:0016757">
    <property type="term" value="F:glycosyltransferase activity"/>
    <property type="evidence" value="ECO:0007669"/>
    <property type="project" value="UniProtKB-KW"/>
</dbReference>
<dbReference type="CDD" id="cd00761">
    <property type="entry name" value="Glyco_tranf_GTA_type"/>
    <property type="match status" value="1"/>
</dbReference>
<proteinExistence type="predicted"/>
<dbReference type="RefSeq" id="WP_072853680.1">
    <property type="nucleotide sequence ID" value="NZ_FQVI01000021.1"/>
</dbReference>
<name>A0A1M5AP39_9CLOT</name>
<keyword evidence="5" id="KW-1185">Reference proteome</keyword>
<feature type="domain" description="Glycosyltransferase 2-like" evidence="3">
    <location>
        <begin position="6"/>
        <end position="169"/>
    </location>
</feature>
<dbReference type="EMBL" id="FQVI01000021">
    <property type="protein sequence ID" value="SHF31924.1"/>
    <property type="molecule type" value="Genomic_DNA"/>
</dbReference>
<evidence type="ECO:0000256" key="1">
    <source>
        <dbReference type="ARBA" id="ARBA00022676"/>
    </source>
</evidence>
<dbReference type="OrthoDB" id="9807674at2"/>
<dbReference type="Gene3D" id="3.90.550.10">
    <property type="entry name" value="Spore Coat Polysaccharide Biosynthesis Protein SpsA, Chain A"/>
    <property type="match status" value="1"/>
</dbReference>